<dbReference type="EMBL" id="JACVVK020000091">
    <property type="protein sequence ID" value="KAK7493639.1"/>
    <property type="molecule type" value="Genomic_DNA"/>
</dbReference>
<dbReference type="Proteomes" id="UP001519460">
    <property type="component" value="Unassembled WGS sequence"/>
</dbReference>
<protein>
    <submittedName>
        <fullName evidence="2">Uncharacterized protein</fullName>
    </submittedName>
</protein>
<reference evidence="2 3" key="1">
    <citation type="journal article" date="2023" name="Sci. Data">
        <title>Genome assembly of the Korean intertidal mud-creeper Batillaria attramentaria.</title>
        <authorList>
            <person name="Patra A.K."/>
            <person name="Ho P.T."/>
            <person name="Jun S."/>
            <person name="Lee S.J."/>
            <person name="Kim Y."/>
            <person name="Won Y.J."/>
        </authorList>
    </citation>
    <scope>NUCLEOTIDE SEQUENCE [LARGE SCALE GENOMIC DNA]</scope>
    <source>
        <strain evidence="2">Wonlab-2016</strain>
    </source>
</reference>
<sequence>MKATASLTSSALGLTSGALKSDPSTRRLIPPRATRGQVETEAQPRASYCIGGPKVMTGNERVTKPTHRCYNHGLVNCSGKVESNNRRQTALSSERFCLTIVIKPLLYNIGSVSSSNIGPQCKRLSGLMCSNCPSDPVRPRGHLALGDQKTTWPGADHSVPRG</sequence>
<feature type="region of interest" description="Disordered" evidence="1">
    <location>
        <begin position="15"/>
        <end position="42"/>
    </location>
</feature>
<evidence type="ECO:0000313" key="2">
    <source>
        <dbReference type="EMBL" id="KAK7493639.1"/>
    </source>
</evidence>
<keyword evidence="3" id="KW-1185">Reference proteome</keyword>
<proteinExistence type="predicted"/>
<dbReference type="AlphaFoldDB" id="A0ABD0L2M0"/>
<gene>
    <name evidence="2" type="ORF">BaRGS_00015151</name>
</gene>
<feature type="region of interest" description="Disordered" evidence="1">
    <location>
        <begin position="143"/>
        <end position="162"/>
    </location>
</feature>
<accession>A0ABD0L2M0</accession>
<name>A0ABD0L2M0_9CAEN</name>
<organism evidence="2 3">
    <name type="scientific">Batillaria attramentaria</name>
    <dbReference type="NCBI Taxonomy" id="370345"/>
    <lineage>
        <taxon>Eukaryota</taxon>
        <taxon>Metazoa</taxon>
        <taxon>Spiralia</taxon>
        <taxon>Lophotrochozoa</taxon>
        <taxon>Mollusca</taxon>
        <taxon>Gastropoda</taxon>
        <taxon>Caenogastropoda</taxon>
        <taxon>Sorbeoconcha</taxon>
        <taxon>Cerithioidea</taxon>
        <taxon>Batillariidae</taxon>
        <taxon>Batillaria</taxon>
    </lineage>
</organism>
<evidence type="ECO:0000313" key="3">
    <source>
        <dbReference type="Proteomes" id="UP001519460"/>
    </source>
</evidence>
<evidence type="ECO:0000256" key="1">
    <source>
        <dbReference type="SAM" id="MobiDB-lite"/>
    </source>
</evidence>
<comment type="caution">
    <text evidence="2">The sequence shown here is derived from an EMBL/GenBank/DDBJ whole genome shotgun (WGS) entry which is preliminary data.</text>
</comment>